<reference evidence="2 3" key="1">
    <citation type="submission" date="2024-10" db="EMBL/GenBank/DDBJ databases">
        <title>Updated reference genomes for cyclostephanoid diatoms.</title>
        <authorList>
            <person name="Roberts W.R."/>
            <person name="Alverson A.J."/>
        </authorList>
    </citation>
    <scope>NUCLEOTIDE SEQUENCE [LARGE SCALE GENOMIC DNA]</scope>
    <source>
        <strain evidence="2 3">AJA232-27</strain>
    </source>
</reference>
<dbReference type="Proteomes" id="UP001530293">
    <property type="component" value="Unassembled WGS sequence"/>
</dbReference>
<keyword evidence="3" id="KW-1185">Reference proteome</keyword>
<feature type="region of interest" description="Disordered" evidence="1">
    <location>
        <begin position="342"/>
        <end position="382"/>
    </location>
</feature>
<evidence type="ECO:0000313" key="2">
    <source>
        <dbReference type="EMBL" id="KAL3757861.1"/>
    </source>
</evidence>
<evidence type="ECO:0000256" key="1">
    <source>
        <dbReference type="SAM" id="MobiDB-lite"/>
    </source>
</evidence>
<feature type="compositionally biased region" description="Polar residues" evidence="1">
    <location>
        <begin position="344"/>
        <end position="379"/>
    </location>
</feature>
<dbReference type="AlphaFoldDB" id="A0ABD3M1L1"/>
<protein>
    <submittedName>
        <fullName evidence="2">Uncharacterized protein</fullName>
    </submittedName>
</protein>
<evidence type="ECO:0000313" key="3">
    <source>
        <dbReference type="Proteomes" id="UP001530293"/>
    </source>
</evidence>
<accession>A0ABD3M1L1</accession>
<proteinExistence type="predicted"/>
<organism evidence="2 3">
    <name type="scientific">Discostella pseudostelligera</name>
    <dbReference type="NCBI Taxonomy" id="259834"/>
    <lineage>
        <taxon>Eukaryota</taxon>
        <taxon>Sar</taxon>
        <taxon>Stramenopiles</taxon>
        <taxon>Ochrophyta</taxon>
        <taxon>Bacillariophyta</taxon>
        <taxon>Coscinodiscophyceae</taxon>
        <taxon>Thalassiosirophycidae</taxon>
        <taxon>Stephanodiscales</taxon>
        <taxon>Stephanodiscaceae</taxon>
        <taxon>Discostella</taxon>
    </lineage>
</organism>
<feature type="region of interest" description="Disordered" evidence="1">
    <location>
        <begin position="461"/>
        <end position="508"/>
    </location>
</feature>
<name>A0ABD3M1L1_9STRA</name>
<feature type="compositionally biased region" description="Polar residues" evidence="1">
    <location>
        <begin position="489"/>
        <end position="499"/>
    </location>
</feature>
<dbReference type="EMBL" id="JALLBG020000247">
    <property type="protein sequence ID" value="KAL3757861.1"/>
    <property type="molecule type" value="Genomic_DNA"/>
</dbReference>
<sequence>MSNDDSLINSLLGNGSTAVDKDPYSQYSHQIAIPLQDASELHSALHAIQTSLVRDCPRLIRACVMPALLRMPLLYVDGNSLQGSSGFVGGGESSSVDAILEQVVHHAIREVVYGDTDTHQSSSSESASSGAPMIKMVEPILLPFRGLELQGDDNSVLYVVGNDVNVKSDKKPKKRIDAYYDEEDEDEVYIVDDWSDAITSTKAKGPSGSEILEKLVYKIQHELESKYGLRTCWPLDEPQGEEIEYDDPMIAAVKQRQRKWRPRVPFVRLPPDFYQSLQYDTDKRNCADDDDDDENAASRIDMGFDGISPLFWYEAWGDEDILSPPGVRMQSVAIYRRMVPSGGESETSFYVPTSSGGSSKPWSGNASSARGDNEMTGNSMELPVGDAKTMARERRENAKAMERLGEVESRAEREWEEGKARWLEEMDDQSLSSDEESLTQFNVGLETGSVSVVGDAAYSTLESESSVDSSPEPIEDTFQPENGRIQSDAAISTQPQPTATKPRRELPNFEDNPVFQRLWKGQSQVTAQGQNTALTLDGTPPTIDEPLPPYPSDAHFVGAWRVVSSPLGTDNAAFADTESKSSDNFIFRVDGQVMGGPILDAQYQHKAAGGGWKMFQAIRKSPSSDDASSTTPPLTQTRLRVRLLVPPEKDRVLIMEGEVTRLVMPGSAEAASSSAQDGWMMSSGGLLDGMLQNIEDVQSRSESKSSEGLLYCSGEAWMEDAEGGTNRRKVGPFALMKLKTVDRKNLIYTVDVSRSPRSDSEDEEVE</sequence>
<gene>
    <name evidence="2" type="ORF">ACHAWU_002781</name>
</gene>
<comment type="caution">
    <text evidence="2">The sequence shown here is derived from an EMBL/GenBank/DDBJ whole genome shotgun (WGS) entry which is preliminary data.</text>
</comment>
<feature type="compositionally biased region" description="Low complexity" evidence="1">
    <location>
        <begin position="462"/>
        <end position="472"/>
    </location>
</feature>